<dbReference type="GO" id="GO:0070402">
    <property type="term" value="F:NADPH binding"/>
    <property type="evidence" value="ECO:0007669"/>
    <property type="project" value="TreeGrafter"/>
</dbReference>
<keyword evidence="1" id="KW-0521">NADP</keyword>
<dbReference type="GO" id="GO:0016651">
    <property type="term" value="F:oxidoreductase activity, acting on NAD(P)H"/>
    <property type="evidence" value="ECO:0007669"/>
    <property type="project" value="TreeGrafter"/>
</dbReference>
<evidence type="ECO:0000259" key="3">
    <source>
        <dbReference type="SMART" id="SM00829"/>
    </source>
</evidence>
<organism evidence="4 5">
    <name type="scientific">Actinokineospora bangkokensis</name>
    <dbReference type="NCBI Taxonomy" id="1193682"/>
    <lineage>
        <taxon>Bacteria</taxon>
        <taxon>Bacillati</taxon>
        <taxon>Actinomycetota</taxon>
        <taxon>Actinomycetes</taxon>
        <taxon>Pseudonocardiales</taxon>
        <taxon>Pseudonocardiaceae</taxon>
        <taxon>Actinokineospora</taxon>
    </lineage>
</organism>
<comment type="caution">
    <text evidence="4">The sequence shown here is derived from an EMBL/GenBank/DDBJ whole genome shotgun (WGS) entry which is preliminary data.</text>
</comment>
<reference evidence="4 5" key="1">
    <citation type="submission" date="2016-10" db="EMBL/GenBank/DDBJ databases">
        <title>The Draft Genome Sequence of Actinokineospora bangkokensis 44EHWT reveals the biosynthetic pathway of antifungal compounds Thailandins with unusual extender unit butylmalonyl-CoA.</title>
        <authorList>
            <person name="Greule A."/>
            <person name="Intra B."/>
            <person name="Flemming S."/>
            <person name="Rommel M.G."/>
            <person name="Panbangred W."/>
            <person name="Bechthold A."/>
        </authorList>
    </citation>
    <scope>NUCLEOTIDE SEQUENCE [LARGE SCALE GENOMIC DNA]</scope>
    <source>
        <strain evidence="4 5">44EHW</strain>
    </source>
</reference>
<dbReference type="SUPFAM" id="SSF51735">
    <property type="entry name" value="NAD(P)-binding Rossmann-fold domains"/>
    <property type="match status" value="1"/>
</dbReference>
<dbReference type="OrthoDB" id="9787435at2"/>
<evidence type="ECO:0000256" key="2">
    <source>
        <dbReference type="ARBA" id="ARBA00023002"/>
    </source>
</evidence>
<sequence length="313" mass="32281">MRAVGVVEYGGPEALREVDVAREALGDGQVRVRVLAAAVNPTDTLVVNGSRTDADRAAGVADVPGMDVGGEVVEVGPGTDTDLAPGERVMAVVVPSGEHGAYRDEVVLPVGSVVRAPAGTSHAEASTLPMNGLTARLTLEALDLAPGQVLAVTGAAGAYGGYLVQLAKADGITVVADAAEKDEGLVRSFGADHVVRRGDDVAERIRVLFPDGVDALADGAVQGDKVTAAVKDGGGVATVRFWEGDGTRGLRFHPIRVREGAERRDLLERLREQAESGEVALRVADVLPAAHAGEAHERLAAGGVRGRMVLDFS</sequence>
<evidence type="ECO:0000256" key="1">
    <source>
        <dbReference type="ARBA" id="ARBA00022857"/>
    </source>
</evidence>
<dbReference type="InterPro" id="IPR013154">
    <property type="entry name" value="ADH-like_N"/>
</dbReference>
<keyword evidence="2" id="KW-0560">Oxidoreductase</keyword>
<dbReference type="STRING" id="1193682.BJP25_23465"/>
<dbReference type="Proteomes" id="UP000186040">
    <property type="component" value="Unassembled WGS sequence"/>
</dbReference>
<dbReference type="Gene3D" id="3.90.180.10">
    <property type="entry name" value="Medium-chain alcohol dehydrogenases, catalytic domain"/>
    <property type="match status" value="1"/>
</dbReference>
<evidence type="ECO:0000313" key="5">
    <source>
        <dbReference type="Proteomes" id="UP000186040"/>
    </source>
</evidence>
<dbReference type="PANTHER" id="PTHR48106:SF18">
    <property type="entry name" value="QUINONE OXIDOREDUCTASE PIG3"/>
    <property type="match status" value="1"/>
</dbReference>
<keyword evidence="5" id="KW-1185">Reference proteome</keyword>
<evidence type="ECO:0000313" key="4">
    <source>
        <dbReference type="EMBL" id="OLR92275.1"/>
    </source>
</evidence>
<dbReference type="InterPro" id="IPR036291">
    <property type="entry name" value="NAD(P)-bd_dom_sf"/>
</dbReference>
<feature type="domain" description="Enoyl reductase (ER)" evidence="3">
    <location>
        <begin position="10"/>
        <end position="310"/>
    </location>
</feature>
<protein>
    <submittedName>
        <fullName evidence="4">Alcohol dehydrogenase</fullName>
    </submittedName>
</protein>
<dbReference type="InterPro" id="IPR020843">
    <property type="entry name" value="ER"/>
</dbReference>
<name>A0A1Q9LJV7_9PSEU</name>
<dbReference type="CDD" id="cd05289">
    <property type="entry name" value="MDR_like_2"/>
    <property type="match status" value="1"/>
</dbReference>
<dbReference type="Pfam" id="PF13602">
    <property type="entry name" value="ADH_zinc_N_2"/>
    <property type="match status" value="1"/>
</dbReference>
<dbReference type="AlphaFoldDB" id="A0A1Q9LJV7"/>
<proteinExistence type="predicted"/>
<dbReference type="SMART" id="SM00829">
    <property type="entry name" value="PKS_ER"/>
    <property type="match status" value="1"/>
</dbReference>
<dbReference type="EMBL" id="MKQR01000017">
    <property type="protein sequence ID" value="OLR92275.1"/>
    <property type="molecule type" value="Genomic_DNA"/>
</dbReference>
<dbReference type="Gene3D" id="3.40.50.720">
    <property type="entry name" value="NAD(P)-binding Rossmann-like Domain"/>
    <property type="match status" value="1"/>
</dbReference>
<gene>
    <name evidence="4" type="ORF">BJP25_23465</name>
</gene>
<dbReference type="Pfam" id="PF08240">
    <property type="entry name" value="ADH_N"/>
    <property type="match status" value="1"/>
</dbReference>
<accession>A0A1Q9LJV7</accession>
<dbReference type="SUPFAM" id="SSF50129">
    <property type="entry name" value="GroES-like"/>
    <property type="match status" value="1"/>
</dbReference>
<dbReference type="InterPro" id="IPR011032">
    <property type="entry name" value="GroES-like_sf"/>
</dbReference>
<dbReference type="PANTHER" id="PTHR48106">
    <property type="entry name" value="QUINONE OXIDOREDUCTASE PIG3-RELATED"/>
    <property type="match status" value="1"/>
</dbReference>
<dbReference type="RefSeq" id="WP_075976166.1">
    <property type="nucleotide sequence ID" value="NZ_MKQR01000017.1"/>
</dbReference>